<keyword evidence="6 8" id="KW-0503">Monooxygenase</keyword>
<evidence type="ECO:0000256" key="1">
    <source>
        <dbReference type="ARBA" id="ARBA00001971"/>
    </source>
</evidence>
<evidence type="ECO:0000313" key="12">
    <source>
        <dbReference type="Proteomes" id="UP000659654"/>
    </source>
</evidence>
<evidence type="ECO:0000256" key="3">
    <source>
        <dbReference type="ARBA" id="ARBA00022723"/>
    </source>
</evidence>
<evidence type="ECO:0000256" key="2">
    <source>
        <dbReference type="ARBA" id="ARBA00010617"/>
    </source>
</evidence>
<comment type="cofactor">
    <cofactor evidence="1 7">
        <name>heme</name>
        <dbReference type="ChEBI" id="CHEBI:30413"/>
    </cofactor>
</comment>
<dbReference type="GO" id="GO:0005506">
    <property type="term" value="F:iron ion binding"/>
    <property type="evidence" value="ECO:0007669"/>
    <property type="project" value="InterPro"/>
</dbReference>
<dbReference type="AlphaFoldDB" id="A0A1I7S583"/>
<dbReference type="OrthoDB" id="5798924at2759"/>
<dbReference type="PANTHER" id="PTHR24300">
    <property type="entry name" value="CYTOCHROME P450 508A4-RELATED"/>
    <property type="match status" value="1"/>
</dbReference>
<dbReference type="GO" id="GO:0005737">
    <property type="term" value="C:cytoplasm"/>
    <property type="evidence" value="ECO:0007669"/>
    <property type="project" value="TreeGrafter"/>
</dbReference>
<keyword evidence="7 8" id="KW-0349">Heme</keyword>
<dbReference type="PRINTS" id="PR00385">
    <property type="entry name" value="P450"/>
</dbReference>
<dbReference type="Gene3D" id="1.10.630.10">
    <property type="entry name" value="Cytochrome P450"/>
    <property type="match status" value="1"/>
</dbReference>
<dbReference type="SUPFAM" id="SSF48264">
    <property type="entry name" value="Cytochrome P450"/>
    <property type="match status" value="1"/>
</dbReference>
<evidence type="ECO:0000313" key="10">
    <source>
        <dbReference type="EMBL" id="CAG9117803.1"/>
    </source>
</evidence>
<dbReference type="InterPro" id="IPR050182">
    <property type="entry name" value="Cytochrome_P450_fam2"/>
</dbReference>
<dbReference type="EMBL" id="CAJFDI010000004">
    <property type="protein sequence ID" value="CAD5227501.1"/>
    <property type="molecule type" value="Genomic_DNA"/>
</dbReference>
<protein>
    <submittedName>
        <fullName evidence="9">(pine wood nematode) hypothetical protein</fullName>
    </submittedName>
</protein>
<dbReference type="Pfam" id="PF00067">
    <property type="entry name" value="p450"/>
    <property type="match status" value="1"/>
</dbReference>
<name>A0A1I7S583_BURXY</name>
<evidence type="ECO:0000313" key="9">
    <source>
        <dbReference type="EMBL" id="CAD5227501.1"/>
    </source>
</evidence>
<keyword evidence="5 7" id="KW-0408">Iron</keyword>
<dbReference type="WBParaSite" id="BXY_0816800.1">
    <property type="protein sequence ID" value="BXY_0816800.1"/>
    <property type="gene ID" value="BXY_0816800"/>
</dbReference>
<dbReference type="InterPro" id="IPR002401">
    <property type="entry name" value="Cyt_P450_E_grp-I"/>
</dbReference>
<evidence type="ECO:0000256" key="6">
    <source>
        <dbReference type="ARBA" id="ARBA00023033"/>
    </source>
</evidence>
<evidence type="ECO:0000256" key="7">
    <source>
        <dbReference type="PIRSR" id="PIRSR602401-1"/>
    </source>
</evidence>
<dbReference type="GO" id="GO:0006082">
    <property type="term" value="P:organic acid metabolic process"/>
    <property type="evidence" value="ECO:0007669"/>
    <property type="project" value="TreeGrafter"/>
</dbReference>
<dbReference type="eggNOG" id="KOG0156">
    <property type="taxonomic scope" value="Eukaryota"/>
</dbReference>
<dbReference type="InterPro" id="IPR036396">
    <property type="entry name" value="Cyt_P450_sf"/>
</dbReference>
<feature type="binding site" description="axial binding residue" evidence="7">
    <location>
        <position position="394"/>
    </location>
    <ligand>
        <name>heme</name>
        <dbReference type="ChEBI" id="CHEBI:30413"/>
    </ligand>
    <ligandPart>
        <name>Fe</name>
        <dbReference type="ChEBI" id="CHEBI:18248"/>
    </ligandPart>
</feature>
<accession>A0A1I7S583</accession>
<keyword evidence="3 7" id="KW-0479">Metal-binding</keyword>
<dbReference type="Proteomes" id="UP000095284">
    <property type="component" value="Unplaced"/>
</dbReference>
<evidence type="ECO:0000256" key="5">
    <source>
        <dbReference type="ARBA" id="ARBA00023004"/>
    </source>
</evidence>
<dbReference type="Proteomes" id="UP000659654">
    <property type="component" value="Unassembled WGS sequence"/>
</dbReference>
<evidence type="ECO:0000313" key="13">
    <source>
        <dbReference type="WBParaSite" id="BXY_0816800.1"/>
    </source>
</evidence>
<dbReference type="GO" id="GO:0016712">
    <property type="term" value="F:oxidoreductase activity, acting on paired donors, with incorporation or reduction of molecular oxygen, reduced flavin or flavoprotein as one donor, and incorporation of one atom of oxygen"/>
    <property type="evidence" value="ECO:0007669"/>
    <property type="project" value="TreeGrafter"/>
</dbReference>
<dbReference type="PRINTS" id="PR00463">
    <property type="entry name" value="EP450I"/>
</dbReference>
<dbReference type="EMBL" id="CAJFCV020000004">
    <property type="protein sequence ID" value="CAG9117803.1"/>
    <property type="molecule type" value="Genomic_DNA"/>
</dbReference>
<evidence type="ECO:0000313" key="11">
    <source>
        <dbReference type="Proteomes" id="UP000095284"/>
    </source>
</evidence>
<sequence length="447" mass="51707">MEWRKKYGDIYTMYIGMQPLIVINSFEKAYKYIVKEGDVFSGRSVNAFNLIIRGGDYGIIDTEGPLWLEHRRFALKVFREFGMSKTQMEDRVLAEVEYIFDRIDQDIQLKPDDINVEHYTDIAVGSVINAVVCGYRYTDGKEHEFYRLKEILGSSNESLANIFGLFVMFNAQIFKIPGFKFIEKYIENSFGTVMKHLHNEIKRHLDENDYNNESMEAKDYIDAYLLEKFRLERNGETDHTFTDQQLVNVCLDLWIAGQETTSVTLAWAISHLVAHPEVQKRAHEELDRVIGPNRLITMADRKDLHYINAIVHESQRCGNIIAINLTRKTSEDIVMDGMLIKKGSVVVPQVSVIMNDPEAFPEPEKFKPKRFLDESGKFRQIEQMIPFSLGKRACLGEGLARMELFLITANLLNRYRLSAGRTPPTLRKVAGMMPKTHPFTCRVEKRH</sequence>
<dbReference type="FunFam" id="1.10.630.10:FF:000036">
    <property type="entry name" value="CYtochrome P450 family"/>
    <property type="match status" value="1"/>
</dbReference>
<evidence type="ECO:0000256" key="8">
    <source>
        <dbReference type="RuleBase" id="RU000461"/>
    </source>
</evidence>
<proteinExistence type="inferred from homology"/>
<gene>
    <name evidence="9" type="ORF">BXYJ_LOCUS9981</name>
</gene>
<comment type="similarity">
    <text evidence="2 8">Belongs to the cytochrome P450 family.</text>
</comment>
<dbReference type="InterPro" id="IPR001128">
    <property type="entry name" value="Cyt_P450"/>
</dbReference>
<dbReference type="InterPro" id="IPR017972">
    <property type="entry name" value="Cyt_P450_CS"/>
</dbReference>
<reference evidence="10" key="2">
    <citation type="submission" date="2020-08" db="EMBL/GenBank/DDBJ databases">
        <authorList>
            <person name="Kikuchi T."/>
        </authorList>
    </citation>
    <scope>NUCLEOTIDE SEQUENCE</scope>
    <source>
        <strain evidence="9">Ka4C1</strain>
    </source>
</reference>
<dbReference type="SMR" id="A0A1I7S583"/>
<organism evidence="11 13">
    <name type="scientific">Bursaphelenchus xylophilus</name>
    <name type="common">Pinewood nematode worm</name>
    <name type="synonym">Aphelenchoides xylophilus</name>
    <dbReference type="NCBI Taxonomy" id="6326"/>
    <lineage>
        <taxon>Eukaryota</taxon>
        <taxon>Metazoa</taxon>
        <taxon>Ecdysozoa</taxon>
        <taxon>Nematoda</taxon>
        <taxon>Chromadorea</taxon>
        <taxon>Rhabditida</taxon>
        <taxon>Tylenchina</taxon>
        <taxon>Tylenchomorpha</taxon>
        <taxon>Aphelenchoidea</taxon>
        <taxon>Aphelenchoididae</taxon>
        <taxon>Bursaphelenchus</taxon>
    </lineage>
</organism>
<keyword evidence="12" id="KW-1185">Reference proteome</keyword>
<dbReference type="CDD" id="cd20617">
    <property type="entry name" value="CYP1_2-like"/>
    <property type="match status" value="1"/>
</dbReference>
<reference evidence="13" key="1">
    <citation type="submission" date="2016-11" db="UniProtKB">
        <authorList>
            <consortium name="WormBaseParasite"/>
        </authorList>
    </citation>
    <scope>IDENTIFICATION</scope>
</reference>
<keyword evidence="4 8" id="KW-0560">Oxidoreductase</keyword>
<dbReference type="PANTHER" id="PTHR24300:SF375">
    <property type="entry name" value="CYTOCHROME P450 FAMILY"/>
    <property type="match status" value="1"/>
</dbReference>
<dbReference type="GO" id="GO:0020037">
    <property type="term" value="F:heme binding"/>
    <property type="evidence" value="ECO:0007669"/>
    <property type="project" value="InterPro"/>
</dbReference>
<evidence type="ECO:0000256" key="4">
    <source>
        <dbReference type="ARBA" id="ARBA00023002"/>
    </source>
</evidence>
<dbReference type="PROSITE" id="PS00086">
    <property type="entry name" value="CYTOCHROME_P450"/>
    <property type="match status" value="1"/>
</dbReference>
<dbReference type="Proteomes" id="UP000582659">
    <property type="component" value="Unassembled WGS sequence"/>
</dbReference>
<dbReference type="GO" id="GO:0006805">
    <property type="term" value="P:xenobiotic metabolic process"/>
    <property type="evidence" value="ECO:0007669"/>
    <property type="project" value="TreeGrafter"/>
</dbReference>